<keyword evidence="3" id="KW-1185">Reference proteome</keyword>
<gene>
    <name evidence="2" type="ORF">MSSIT_3492</name>
</gene>
<organism evidence="2 3">
    <name type="scientific">Methanosarcina siciliae T4/M</name>
    <dbReference type="NCBI Taxonomy" id="1434120"/>
    <lineage>
        <taxon>Archaea</taxon>
        <taxon>Methanobacteriati</taxon>
        <taxon>Methanobacteriota</taxon>
        <taxon>Stenosarchaea group</taxon>
        <taxon>Methanomicrobia</taxon>
        <taxon>Methanosarcinales</taxon>
        <taxon>Methanosarcinaceae</taxon>
        <taxon>Methanosarcina</taxon>
    </lineage>
</organism>
<evidence type="ECO:0000313" key="3">
    <source>
        <dbReference type="Proteomes" id="UP000033111"/>
    </source>
</evidence>
<dbReference type="HOGENOM" id="CLU_3113133_0_0_2"/>
<dbReference type="Proteomes" id="UP000033111">
    <property type="component" value="Chromosome"/>
</dbReference>
<dbReference type="EMBL" id="CP009506">
    <property type="protein sequence ID" value="AKB30211.1"/>
    <property type="molecule type" value="Genomic_DNA"/>
</dbReference>
<keyword evidence="1" id="KW-1133">Transmembrane helix</keyword>
<dbReference type="PATRIC" id="fig|1434120.4.peg.4517"/>
<protein>
    <submittedName>
        <fullName evidence="2">Uncharacterized protein</fullName>
    </submittedName>
</protein>
<keyword evidence="1" id="KW-0472">Membrane</keyword>
<dbReference type="AlphaFoldDB" id="A0A0E3L9G1"/>
<evidence type="ECO:0000256" key="1">
    <source>
        <dbReference type="SAM" id="Phobius"/>
    </source>
</evidence>
<sequence length="50" mass="5828">MGYNPKKYSPRMKNYEDDGPWMWVSFAPGCRLILDFVIGPRKQYVADKTG</sequence>
<name>A0A0E3L9G1_9EURY</name>
<reference evidence="2 3" key="1">
    <citation type="submission" date="2014-07" db="EMBL/GenBank/DDBJ databases">
        <title>Methanogenic archaea and the global carbon cycle.</title>
        <authorList>
            <person name="Henriksen J.R."/>
            <person name="Luke J."/>
            <person name="Reinhart S."/>
            <person name="Benedict M.N."/>
            <person name="Youngblut N.D."/>
            <person name="Metcalf M.E."/>
            <person name="Whitaker R.J."/>
            <person name="Metcalf W.W."/>
        </authorList>
    </citation>
    <scope>NUCLEOTIDE SEQUENCE [LARGE SCALE GENOMIC DNA]</scope>
    <source>
        <strain evidence="2 3">T4/M</strain>
    </source>
</reference>
<evidence type="ECO:0000313" key="2">
    <source>
        <dbReference type="EMBL" id="AKB30211.1"/>
    </source>
</evidence>
<proteinExistence type="predicted"/>
<feature type="transmembrane region" description="Helical" evidence="1">
    <location>
        <begin position="20"/>
        <end position="38"/>
    </location>
</feature>
<dbReference type="KEGG" id="msw:MSSIT_3492"/>
<keyword evidence="1" id="KW-0812">Transmembrane</keyword>
<accession>A0A0E3L9G1</accession>